<keyword evidence="1" id="KW-1133">Transmembrane helix</keyword>
<keyword evidence="1" id="KW-0472">Membrane</keyword>
<evidence type="ECO:0000256" key="1">
    <source>
        <dbReference type="SAM" id="Phobius"/>
    </source>
</evidence>
<accession>A0A1G2KMP2</accession>
<gene>
    <name evidence="2" type="ORF">A3C12_02745</name>
</gene>
<comment type="caution">
    <text evidence="2">The sequence shown here is derived from an EMBL/GenBank/DDBJ whole genome shotgun (WGS) entry which is preliminary data.</text>
</comment>
<feature type="transmembrane region" description="Helical" evidence="1">
    <location>
        <begin position="6"/>
        <end position="28"/>
    </location>
</feature>
<feature type="transmembrane region" description="Helical" evidence="1">
    <location>
        <begin position="40"/>
        <end position="68"/>
    </location>
</feature>
<protein>
    <submittedName>
        <fullName evidence="2">Uncharacterized protein</fullName>
    </submittedName>
</protein>
<dbReference type="AlphaFoldDB" id="A0A1G2KMP2"/>
<evidence type="ECO:0000313" key="3">
    <source>
        <dbReference type="Proteomes" id="UP000178710"/>
    </source>
</evidence>
<dbReference type="EMBL" id="MHQK01000051">
    <property type="protein sequence ID" value="OHA00676.1"/>
    <property type="molecule type" value="Genomic_DNA"/>
</dbReference>
<dbReference type="Proteomes" id="UP000178710">
    <property type="component" value="Unassembled WGS sequence"/>
</dbReference>
<reference evidence="2 3" key="1">
    <citation type="journal article" date="2016" name="Nat. Commun.">
        <title>Thousands of microbial genomes shed light on interconnected biogeochemical processes in an aquifer system.</title>
        <authorList>
            <person name="Anantharaman K."/>
            <person name="Brown C.T."/>
            <person name="Hug L.A."/>
            <person name="Sharon I."/>
            <person name="Castelle C.J."/>
            <person name="Probst A.J."/>
            <person name="Thomas B.C."/>
            <person name="Singh A."/>
            <person name="Wilkins M.J."/>
            <person name="Karaoz U."/>
            <person name="Brodie E.L."/>
            <person name="Williams K.H."/>
            <person name="Hubbard S.S."/>
            <person name="Banfield J.F."/>
        </authorList>
    </citation>
    <scope>NUCLEOTIDE SEQUENCE [LARGE SCALE GENOMIC DNA]</scope>
</reference>
<proteinExistence type="predicted"/>
<feature type="transmembrane region" description="Helical" evidence="1">
    <location>
        <begin position="88"/>
        <end position="111"/>
    </location>
</feature>
<name>A0A1G2KMP2_9BACT</name>
<sequence length="112" mass="12325">MKYTPLKIGLLQAVALSLYIGFFAVSVFKMQNWIHTTGVTAHPIAGILIFLFAFVISALISGSIIFAYPVTLFFDGHKRETLGIVFWSAVWLIIIFAIVAISIFFAGLGIVK</sequence>
<organism evidence="2 3">
    <name type="scientific">Candidatus Sungbacteria bacterium RIFCSPHIGHO2_02_FULL_49_20</name>
    <dbReference type="NCBI Taxonomy" id="1802272"/>
    <lineage>
        <taxon>Bacteria</taxon>
        <taxon>Candidatus Sungiibacteriota</taxon>
    </lineage>
</organism>
<evidence type="ECO:0000313" key="2">
    <source>
        <dbReference type="EMBL" id="OHA00676.1"/>
    </source>
</evidence>
<keyword evidence="1" id="KW-0812">Transmembrane</keyword>